<dbReference type="Pfam" id="PF15257">
    <property type="entry name" value="DUF4590"/>
    <property type="match status" value="1"/>
</dbReference>
<dbReference type="PANTHER" id="PTHR23034">
    <property type="entry name" value="GLUTAMATE-RICH PROTEIN 3"/>
    <property type="match status" value="1"/>
</dbReference>
<dbReference type="EMBL" id="JBHFQA010000010">
    <property type="protein sequence ID" value="KAL2091853.1"/>
    <property type="molecule type" value="Genomic_DNA"/>
</dbReference>
<feature type="compositionally biased region" description="Acidic residues" evidence="1">
    <location>
        <begin position="582"/>
        <end position="599"/>
    </location>
</feature>
<proteinExistence type="predicted"/>
<dbReference type="SUPFAM" id="SSF52047">
    <property type="entry name" value="RNI-like"/>
    <property type="match status" value="1"/>
</dbReference>
<feature type="compositionally biased region" description="Pro residues" evidence="1">
    <location>
        <begin position="376"/>
        <end position="389"/>
    </location>
</feature>
<dbReference type="InterPro" id="IPR001611">
    <property type="entry name" value="Leu-rich_rpt"/>
</dbReference>
<feature type="domain" description="DUF4590" evidence="2">
    <location>
        <begin position="277"/>
        <end position="374"/>
    </location>
</feature>
<keyword evidence="4" id="KW-1185">Reference proteome</keyword>
<feature type="region of interest" description="Disordered" evidence="1">
    <location>
        <begin position="573"/>
        <end position="610"/>
    </location>
</feature>
<feature type="compositionally biased region" description="Polar residues" evidence="1">
    <location>
        <begin position="232"/>
        <end position="247"/>
    </location>
</feature>
<gene>
    <name evidence="3" type="ORF">ACEWY4_011651</name>
</gene>
<evidence type="ECO:0000313" key="4">
    <source>
        <dbReference type="Proteomes" id="UP001591681"/>
    </source>
</evidence>
<evidence type="ECO:0000313" key="3">
    <source>
        <dbReference type="EMBL" id="KAL2091853.1"/>
    </source>
</evidence>
<dbReference type="Gene3D" id="3.80.10.10">
    <property type="entry name" value="Ribonuclease Inhibitor"/>
    <property type="match status" value="2"/>
</dbReference>
<dbReference type="SMART" id="SM00368">
    <property type="entry name" value="LRR_RI"/>
    <property type="match status" value="5"/>
</dbReference>
<evidence type="ECO:0000259" key="2">
    <source>
        <dbReference type="Pfam" id="PF15257"/>
    </source>
</evidence>
<feature type="region of interest" description="Disordered" evidence="1">
    <location>
        <begin position="121"/>
        <end position="141"/>
    </location>
</feature>
<dbReference type="InterPro" id="IPR027962">
    <property type="entry name" value="ERICH3"/>
</dbReference>
<dbReference type="Proteomes" id="UP001591681">
    <property type="component" value="Unassembled WGS sequence"/>
</dbReference>
<feature type="region of interest" description="Disordered" evidence="1">
    <location>
        <begin position="725"/>
        <end position="744"/>
    </location>
</feature>
<feature type="region of interest" description="Disordered" evidence="1">
    <location>
        <begin position="230"/>
        <end position="258"/>
    </location>
</feature>
<sequence>MDDMTTLNHYGNMPPQQLLGKLQENIKWDGMKIKPNTSRSISILKWYNASLRDKGQLQQLRQDITNSLENINKTSLPGTPKLWCLQFGLLPQISLYSKELLELPIKSLTEDDGPISEKAIKESPKLQPESSPGYEFQAVPNPGQRCGGRGEKFSQPLYLHPLALDPYVMSRGFLLLDTPPLVVNDQALKARARRTSLLSQAGRPEERYLPSITGKLARGTLSQSCPYLASRRGSNASSTVQKTTSNVRKIPSRPKKEAQKADVTVTMVYTGQGLNKKAQDEVKVMQQICGGQNHRVFKGTLQPGEQFQFKSQRHVGFPFSATFYVNGIMAARISSCCEYRYTPGVLQGKKSCFKLTRLAGGKPCYRCVNARHVNMPQPPQPPPPPPQPIPKTDEAESRPTSPLFVPIGTVRSLPGLGAPSRDRNYTSTDSEELDARRVRPKAKRHKEHDGVRRDSRALEGLQVHMDENIPENRQMVRVNGSHVPENRPQISELAQVNGSHVPENRPQFSELVRKKQGGKAQKMEGESGSKTGAVGRDFFEECVELSSSLETFSNKKIWFKVHKQERIAVQERITQGPGVEESASELELSEESDSVDPDDQTGKCRNKSTAQEEEISIEELQKQQLEAVADVLKSSDEVDELVLRNTGMTDELLQSLVNALTLSPSTVSTINLNLNLIGPMGVHSLLELLHSKPQLQSLYLFGNRLGDSGVQMLLTGLADLQTSANKEAGEPAQPQAAQGTLTLPPVPRLGPPSVPLGLLELDLGGNGVGRDGLQVLATYMRYHSQLRYLALAQTSGADVTAWTVLFESLKANSKLTHVMLDECSLGDQGAKLFAETLRANAAIKKVDLDGNGIGDVGGGAILEALVSRKQSPLQHLSMEQGNFVSTALMAKILQEVQANAPAVPNVSLPLLPPTAVTQQ</sequence>
<organism evidence="3 4">
    <name type="scientific">Coilia grayii</name>
    <name type="common">Gray's grenadier anchovy</name>
    <dbReference type="NCBI Taxonomy" id="363190"/>
    <lineage>
        <taxon>Eukaryota</taxon>
        <taxon>Metazoa</taxon>
        <taxon>Chordata</taxon>
        <taxon>Craniata</taxon>
        <taxon>Vertebrata</taxon>
        <taxon>Euteleostomi</taxon>
        <taxon>Actinopterygii</taxon>
        <taxon>Neopterygii</taxon>
        <taxon>Teleostei</taxon>
        <taxon>Clupei</taxon>
        <taxon>Clupeiformes</taxon>
        <taxon>Clupeoidei</taxon>
        <taxon>Engraulidae</taxon>
        <taxon>Coilinae</taxon>
        <taxon>Coilia</taxon>
    </lineage>
</organism>
<dbReference type="PANTHER" id="PTHR23034:SF2">
    <property type="entry name" value="GLUTAMATE-RICH PROTEIN 3"/>
    <property type="match status" value="1"/>
</dbReference>
<feature type="compositionally biased region" description="Low complexity" evidence="1">
    <location>
        <begin position="730"/>
        <end position="743"/>
    </location>
</feature>
<accession>A0ABD1JYE2</accession>
<evidence type="ECO:0000256" key="1">
    <source>
        <dbReference type="SAM" id="MobiDB-lite"/>
    </source>
</evidence>
<dbReference type="InterPro" id="IPR048257">
    <property type="entry name" value="DUF4590"/>
</dbReference>
<feature type="region of interest" description="Disordered" evidence="1">
    <location>
        <begin position="375"/>
        <end position="453"/>
    </location>
</feature>
<reference evidence="3 4" key="1">
    <citation type="submission" date="2024-09" db="EMBL/GenBank/DDBJ databases">
        <title>A chromosome-level genome assembly of Gray's grenadier anchovy, Coilia grayii.</title>
        <authorList>
            <person name="Fu Z."/>
        </authorList>
    </citation>
    <scope>NUCLEOTIDE SEQUENCE [LARGE SCALE GENOMIC DNA]</scope>
    <source>
        <strain evidence="3">G4</strain>
        <tissue evidence="3">Muscle</tissue>
    </source>
</reference>
<dbReference type="AlphaFoldDB" id="A0ABD1JYE2"/>
<protein>
    <recommendedName>
        <fullName evidence="2">DUF4590 domain-containing protein</fullName>
    </recommendedName>
</protein>
<dbReference type="InterPro" id="IPR032675">
    <property type="entry name" value="LRR_dom_sf"/>
</dbReference>
<dbReference type="Pfam" id="PF13516">
    <property type="entry name" value="LRR_6"/>
    <property type="match status" value="3"/>
</dbReference>
<name>A0ABD1JYE2_9TELE</name>
<comment type="caution">
    <text evidence="3">The sequence shown here is derived from an EMBL/GenBank/DDBJ whole genome shotgun (WGS) entry which is preliminary data.</text>
</comment>